<keyword evidence="1" id="KW-0732">Signal</keyword>
<dbReference type="RefSeq" id="WP_184657044.1">
    <property type="nucleotide sequence ID" value="NZ_CP031518.1"/>
</dbReference>
<gene>
    <name evidence="2" type="ORF">HNP76_000454</name>
</gene>
<dbReference type="InterPro" id="IPR032315">
    <property type="entry name" value="DUF4846"/>
</dbReference>
<keyword evidence="3" id="KW-1185">Reference proteome</keyword>
<organism evidence="2 3">
    <name type="scientific">Treponema ruminis</name>
    <dbReference type="NCBI Taxonomy" id="744515"/>
    <lineage>
        <taxon>Bacteria</taxon>
        <taxon>Pseudomonadati</taxon>
        <taxon>Spirochaetota</taxon>
        <taxon>Spirochaetia</taxon>
        <taxon>Spirochaetales</taxon>
        <taxon>Treponemataceae</taxon>
        <taxon>Treponema</taxon>
    </lineage>
</organism>
<feature type="chain" id="PRO_5030560904" description="Lipoprotein" evidence="1">
    <location>
        <begin position="22"/>
        <end position="288"/>
    </location>
</feature>
<evidence type="ECO:0000313" key="2">
    <source>
        <dbReference type="EMBL" id="MBB5225114.1"/>
    </source>
</evidence>
<reference evidence="2 3" key="1">
    <citation type="submission" date="2020-08" db="EMBL/GenBank/DDBJ databases">
        <title>Genomic Encyclopedia of Type Strains, Phase IV (KMG-IV): sequencing the most valuable type-strain genomes for metagenomic binning, comparative biology and taxonomic classification.</title>
        <authorList>
            <person name="Goeker M."/>
        </authorList>
    </citation>
    <scope>NUCLEOTIDE SEQUENCE [LARGE SCALE GENOMIC DNA]</scope>
    <source>
        <strain evidence="2 3">DSM 103462</strain>
    </source>
</reference>
<evidence type="ECO:0000313" key="3">
    <source>
        <dbReference type="Proteomes" id="UP000518887"/>
    </source>
</evidence>
<name>A0A7W8G780_9SPIR</name>
<dbReference type="EMBL" id="JACHFQ010000001">
    <property type="protein sequence ID" value="MBB5225114.1"/>
    <property type="molecule type" value="Genomic_DNA"/>
</dbReference>
<evidence type="ECO:0008006" key="4">
    <source>
        <dbReference type="Google" id="ProtNLM"/>
    </source>
</evidence>
<dbReference type="AlphaFoldDB" id="A0A7W8G780"/>
<comment type="caution">
    <text evidence="2">The sequence shown here is derived from an EMBL/GenBank/DDBJ whole genome shotgun (WGS) entry which is preliminary data.</text>
</comment>
<proteinExistence type="predicted"/>
<dbReference type="Pfam" id="PF16138">
    <property type="entry name" value="DUF4846"/>
    <property type="match status" value="1"/>
</dbReference>
<sequence length="288" mass="33395">MKKPFALIAVLLCLAPAFSHTHSLQLVQGEGKNIVERIKVPPKFKRIKAEPQSFAGYLRNYPLKEAASPLLLHNGNQKSNQEAHACIFDMPPESKLQENSQTIVRLYAQYLYASGKEKEISFHLTNGEICKWTEWLSDCERKRNLRKDVANDLKKWTKYEKPVSKKEKDEFFRSYLKNIFAHTSPLSMMEYESKSIEINQVRTGDILFDLNKPGYICMVVDICKNPETGEKAYLLAQSSSPASDFYVLKNPKLVNDPWYHEEDFRMPAETPEYLFPKDSWRRLSYLGN</sequence>
<evidence type="ECO:0000256" key="1">
    <source>
        <dbReference type="SAM" id="SignalP"/>
    </source>
</evidence>
<accession>A0A7W8G780</accession>
<feature type="signal peptide" evidence="1">
    <location>
        <begin position="1"/>
        <end position="21"/>
    </location>
</feature>
<dbReference type="Proteomes" id="UP000518887">
    <property type="component" value="Unassembled WGS sequence"/>
</dbReference>
<protein>
    <recommendedName>
        <fullName evidence="4">Lipoprotein</fullName>
    </recommendedName>
</protein>